<gene>
    <name evidence="10" type="primary">LOC108042199</name>
    <name evidence="8" type="synonym">108042199</name>
</gene>
<evidence type="ECO:0000256" key="6">
    <source>
        <dbReference type="SAM" id="MobiDB-lite"/>
    </source>
</evidence>
<reference evidence="8" key="3">
    <citation type="submission" date="2025-05" db="UniProtKB">
        <authorList>
            <consortium name="EnsemblMetazoa"/>
        </authorList>
    </citation>
    <scope>IDENTIFICATION</scope>
</reference>
<dbReference type="GO" id="GO:0005829">
    <property type="term" value="C:cytosol"/>
    <property type="evidence" value="ECO:0007669"/>
    <property type="project" value="TreeGrafter"/>
</dbReference>
<evidence type="ECO:0000256" key="2">
    <source>
        <dbReference type="ARBA" id="ARBA00013194"/>
    </source>
</evidence>
<proteinExistence type="predicted"/>
<evidence type="ECO:0000256" key="5">
    <source>
        <dbReference type="PROSITE-ProRule" id="PRU00278"/>
    </source>
</evidence>
<feature type="region of interest" description="Disordered" evidence="6">
    <location>
        <begin position="1"/>
        <end position="36"/>
    </location>
</feature>
<evidence type="ECO:0000313" key="8">
    <source>
        <dbReference type="EnsemblMetazoa" id="XP_016975864.1"/>
    </source>
</evidence>
<dbReference type="InterPro" id="IPR051370">
    <property type="entry name" value="PPIase_Pin1"/>
</dbReference>
<dbReference type="GO" id="GO:0003755">
    <property type="term" value="F:peptidyl-prolyl cis-trans isomerase activity"/>
    <property type="evidence" value="ECO:0007669"/>
    <property type="project" value="UniProtKB-KW"/>
</dbReference>
<keyword evidence="3 5" id="KW-0697">Rotamase</keyword>
<evidence type="ECO:0000259" key="7">
    <source>
        <dbReference type="PROSITE" id="PS50198"/>
    </source>
</evidence>
<feature type="domain" description="PpiC" evidence="7">
    <location>
        <begin position="116"/>
        <end position="224"/>
    </location>
</feature>
<protein>
    <recommendedName>
        <fullName evidence="2">peptidylprolyl isomerase</fullName>
        <ecNumber evidence="2">5.2.1.8</ecNumber>
    </recommendedName>
</protein>
<dbReference type="AlphaFoldDB" id="A0A6P4EH39"/>
<evidence type="ECO:0000256" key="3">
    <source>
        <dbReference type="ARBA" id="ARBA00023110"/>
    </source>
</evidence>
<dbReference type="InterPro" id="IPR046357">
    <property type="entry name" value="PPIase_dom_sf"/>
</dbReference>
<dbReference type="Proteomes" id="UP001652680">
    <property type="component" value="Unassembled WGS sequence"/>
</dbReference>
<dbReference type="PANTHER" id="PTHR10657">
    <property type="entry name" value="PEPTIDYL-PROLYL CIS-TRANS ISOMERASE"/>
    <property type="match status" value="1"/>
</dbReference>
<organism evidence="10">
    <name type="scientific">Drosophila rhopaloa</name>
    <name type="common">Fruit fly</name>
    <dbReference type="NCBI Taxonomy" id="1041015"/>
    <lineage>
        <taxon>Eukaryota</taxon>
        <taxon>Metazoa</taxon>
        <taxon>Ecdysozoa</taxon>
        <taxon>Arthropoda</taxon>
        <taxon>Hexapoda</taxon>
        <taxon>Insecta</taxon>
        <taxon>Pterygota</taxon>
        <taxon>Neoptera</taxon>
        <taxon>Endopterygota</taxon>
        <taxon>Diptera</taxon>
        <taxon>Brachycera</taxon>
        <taxon>Muscomorpha</taxon>
        <taxon>Ephydroidea</taxon>
        <taxon>Drosophilidae</taxon>
        <taxon>Drosophila</taxon>
        <taxon>Sophophora</taxon>
    </lineage>
</organism>
<keyword evidence="4 5" id="KW-0413">Isomerase</keyword>
<reference evidence="9" key="1">
    <citation type="journal article" date="2021" name="Elife">
        <title>Highly contiguous assemblies of 101 drosophilid genomes.</title>
        <authorList>
            <person name="Kim B.Y."/>
            <person name="Wang J.R."/>
            <person name="Miller D.E."/>
            <person name="Barmina O."/>
            <person name="Delaney E."/>
            <person name="Thompson A."/>
            <person name="Comeault A.A."/>
            <person name="Peede D."/>
            <person name="D'Agostino E.R."/>
            <person name="Pelaez J."/>
            <person name="Aguilar J.M."/>
            <person name="Haji D."/>
            <person name="Matsunaga T."/>
            <person name="Armstrong E.E."/>
            <person name="Zych M."/>
            <person name="Ogawa Y."/>
            <person name="Stamenkovic-Radak M."/>
            <person name="Jelic M."/>
            <person name="Veselinovic M.S."/>
            <person name="Tanaskovic M."/>
            <person name="Eric P."/>
            <person name="Gao J.J."/>
            <person name="Katoh T.K."/>
            <person name="Toda M.J."/>
            <person name="Watabe H."/>
            <person name="Watada M."/>
            <person name="Davis J.S."/>
            <person name="Moyle L.C."/>
            <person name="Manoli G."/>
            <person name="Bertolini E."/>
            <person name="Kostal V."/>
            <person name="Hawley R.S."/>
            <person name="Takahashi A."/>
            <person name="Jones C.D."/>
            <person name="Price D.K."/>
            <person name="Whiteman N."/>
            <person name="Kopp A."/>
            <person name="Matute D.R."/>
            <person name="Petrov D.A."/>
        </authorList>
    </citation>
    <scope>NUCLEOTIDE SEQUENCE [LARGE SCALE GENOMIC DNA]</scope>
</reference>
<reference evidence="10" key="2">
    <citation type="submission" date="2025-04" db="UniProtKB">
        <authorList>
            <consortium name="RefSeq"/>
        </authorList>
    </citation>
    <scope>IDENTIFICATION</scope>
</reference>
<dbReference type="GeneID" id="108042199"/>
<feature type="compositionally biased region" description="Low complexity" evidence="6">
    <location>
        <begin position="1"/>
        <end position="11"/>
    </location>
</feature>
<dbReference type="EnsemblMetazoa" id="XM_017120375.2">
    <property type="protein sequence ID" value="XP_016975864.1"/>
    <property type="gene ID" value="LOC108042199"/>
</dbReference>
<keyword evidence="9" id="KW-1185">Reference proteome</keyword>
<dbReference type="Pfam" id="PF00639">
    <property type="entry name" value="Rotamase"/>
    <property type="match status" value="1"/>
</dbReference>
<dbReference type="InterPro" id="IPR000297">
    <property type="entry name" value="PPIase_PpiC"/>
</dbReference>
<evidence type="ECO:0000256" key="4">
    <source>
        <dbReference type="ARBA" id="ARBA00023235"/>
    </source>
</evidence>
<sequence>MNSENSELSDSSSKENDSGKSCGCSGSGSKNLDWSDVVENNPYSGSGEVTKPTEYNKPPVGCEERLAYRTKECYFYDTNTRKIFFTLPPDEYIGAIHDGWNVIAGKECKCNCRCVLRCRHILVKHNESDRLSSFRKRQVNRTKEEALYNISQAWNRLKAGEIEFPKLARAISDCCSARYGGDLGPFKLTQMSFCFEQNVLRLKINELSDIFETRSGYHILLRTPANNSERGSSKTKKKHRRFVKISDAIEKKKCKARLMKNKLFPSFLHESQTEVCSLLGQRQRNCDSVKKADSVLKRDSYLPPEDDPMMRLYTQQQLRLKNTIIQKKLDVAMYLGNALKIIETDALGKSVIKLQKVTKYLLIHKENLRPKNLHEVYNEHDKI</sequence>
<name>A0A6P4EH39_DRORH</name>
<dbReference type="PANTHER" id="PTHR10657:SF4">
    <property type="entry name" value="PEPTIDYL-PROLYL CIS-TRANS ISOMERASE-RELATED"/>
    <property type="match status" value="1"/>
</dbReference>
<dbReference type="GO" id="GO:0005634">
    <property type="term" value="C:nucleus"/>
    <property type="evidence" value="ECO:0007669"/>
    <property type="project" value="TreeGrafter"/>
</dbReference>
<evidence type="ECO:0000313" key="10">
    <source>
        <dbReference type="RefSeq" id="XP_016975864.1"/>
    </source>
</evidence>
<dbReference type="SUPFAM" id="SSF54534">
    <property type="entry name" value="FKBP-like"/>
    <property type="match status" value="1"/>
</dbReference>
<evidence type="ECO:0000256" key="1">
    <source>
        <dbReference type="ARBA" id="ARBA00000971"/>
    </source>
</evidence>
<accession>A0A6P4EH39</accession>
<dbReference type="Gene3D" id="3.10.50.40">
    <property type="match status" value="1"/>
</dbReference>
<feature type="compositionally biased region" description="Low complexity" evidence="6">
    <location>
        <begin position="19"/>
        <end position="30"/>
    </location>
</feature>
<dbReference type="EC" id="5.2.1.8" evidence="2"/>
<dbReference type="PROSITE" id="PS50198">
    <property type="entry name" value="PPIC_PPIASE_2"/>
    <property type="match status" value="1"/>
</dbReference>
<dbReference type="OrthoDB" id="2530521at2759"/>
<evidence type="ECO:0000313" key="9">
    <source>
        <dbReference type="Proteomes" id="UP001652680"/>
    </source>
</evidence>
<dbReference type="RefSeq" id="XP_016975864.1">
    <property type="nucleotide sequence ID" value="XM_017120375.1"/>
</dbReference>
<comment type="catalytic activity">
    <reaction evidence="1">
        <text>[protein]-peptidylproline (omega=180) = [protein]-peptidylproline (omega=0)</text>
        <dbReference type="Rhea" id="RHEA:16237"/>
        <dbReference type="Rhea" id="RHEA-COMP:10747"/>
        <dbReference type="Rhea" id="RHEA-COMP:10748"/>
        <dbReference type="ChEBI" id="CHEBI:83833"/>
        <dbReference type="ChEBI" id="CHEBI:83834"/>
        <dbReference type="EC" id="5.2.1.8"/>
    </reaction>
</comment>